<feature type="domain" description="Cytochrome c" evidence="5">
    <location>
        <begin position="65"/>
        <end position="153"/>
    </location>
</feature>
<evidence type="ECO:0000256" key="4">
    <source>
        <dbReference type="SAM" id="MobiDB-lite"/>
    </source>
</evidence>
<dbReference type="PANTHER" id="PTHR35008:SF8">
    <property type="entry name" value="ALCOHOL DEHYDROGENASE CYTOCHROME C SUBUNIT"/>
    <property type="match status" value="1"/>
</dbReference>
<dbReference type="SUPFAM" id="SSF46626">
    <property type="entry name" value="Cytochrome c"/>
    <property type="match status" value="1"/>
</dbReference>
<evidence type="ECO:0000256" key="2">
    <source>
        <dbReference type="ARBA" id="ARBA00022723"/>
    </source>
</evidence>
<dbReference type="GO" id="GO:0046872">
    <property type="term" value="F:metal ion binding"/>
    <property type="evidence" value="ECO:0007669"/>
    <property type="project" value="UniProtKB-KW"/>
</dbReference>
<protein>
    <recommendedName>
        <fullName evidence="5">Cytochrome c domain-containing protein</fullName>
    </recommendedName>
</protein>
<dbReference type="PANTHER" id="PTHR35008">
    <property type="entry name" value="BLL4482 PROTEIN-RELATED"/>
    <property type="match status" value="1"/>
</dbReference>
<dbReference type="InterPro" id="IPR036909">
    <property type="entry name" value="Cyt_c-like_dom_sf"/>
</dbReference>
<dbReference type="InterPro" id="IPR051459">
    <property type="entry name" value="Cytochrome_c-type_DH"/>
</dbReference>
<dbReference type="Gene3D" id="1.10.760.10">
    <property type="entry name" value="Cytochrome c-like domain"/>
    <property type="match status" value="1"/>
</dbReference>
<evidence type="ECO:0000256" key="3">
    <source>
        <dbReference type="ARBA" id="ARBA00023004"/>
    </source>
</evidence>
<comment type="caution">
    <text evidence="6">The sequence shown here is derived from an EMBL/GenBank/DDBJ whole genome shotgun (WGS) entry which is preliminary data.</text>
</comment>
<dbReference type="Pfam" id="PF00034">
    <property type="entry name" value="Cytochrom_C"/>
    <property type="match status" value="1"/>
</dbReference>
<sequence length="225" mass="24319">MFNLAKLSRVLVGVCSGFVFSAMPLLATAGSPGHYGYGETATKAQIAGWDIDVRPDGKGLPEGSGSVDDGLKVFETYCSSCHGAFGEGMGRYPKLAGGDGSLADDRPEKTVGSYWPYASTLWDYIHRAMPFFAPQSLTDDQVYALTAYVLNLNYIVDGDFVANRDTLPKVEMPNRDGFTWQDPRPDTHNVRCMHDCKDEVTVSDSAAGKNLTPSTTGPLDEGLTE</sequence>
<keyword evidence="3" id="KW-0408">Iron</keyword>
<reference evidence="6" key="1">
    <citation type="journal article" date="2015" name="Nature">
        <title>Complex archaea that bridge the gap between prokaryotes and eukaryotes.</title>
        <authorList>
            <person name="Spang A."/>
            <person name="Saw J.H."/>
            <person name="Jorgensen S.L."/>
            <person name="Zaremba-Niedzwiedzka K."/>
            <person name="Martijn J."/>
            <person name="Lind A.E."/>
            <person name="van Eijk R."/>
            <person name="Schleper C."/>
            <person name="Guy L."/>
            <person name="Ettema T.J."/>
        </authorList>
    </citation>
    <scope>NUCLEOTIDE SEQUENCE</scope>
</reference>
<dbReference type="AlphaFoldDB" id="A0A0F9TIW3"/>
<proteinExistence type="predicted"/>
<dbReference type="GO" id="GO:0020037">
    <property type="term" value="F:heme binding"/>
    <property type="evidence" value="ECO:0007669"/>
    <property type="project" value="InterPro"/>
</dbReference>
<organism evidence="6">
    <name type="scientific">marine sediment metagenome</name>
    <dbReference type="NCBI Taxonomy" id="412755"/>
    <lineage>
        <taxon>unclassified sequences</taxon>
        <taxon>metagenomes</taxon>
        <taxon>ecological metagenomes</taxon>
    </lineage>
</organism>
<keyword evidence="1" id="KW-0349">Heme</keyword>
<evidence type="ECO:0000259" key="5">
    <source>
        <dbReference type="PROSITE" id="PS51007"/>
    </source>
</evidence>
<dbReference type="PROSITE" id="PS51007">
    <property type="entry name" value="CYTC"/>
    <property type="match status" value="1"/>
</dbReference>
<name>A0A0F9TIW3_9ZZZZ</name>
<evidence type="ECO:0000256" key="1">
    <source>
        <dbReference type="ARBA" id="ARBA00022617"/>
    </source>
</evidence>
<gene>
    <name evidence="6" type="ORF">LCGC14_0321640</name>
</gene>
<dbReference type="InterPro" id="IPR009056">
    <property type="entry name" value="Cyt_c-like_dom"/>
</dbReference>
<dbReference type="EMBL" id="LAZR01000218">
    <property type="protein sequence ID" value="KKN81210.1"/>
    <property type="molecule type" value="Genomic_DNA"/>
</dbReference>
<dbReference type="GO" id="GO:0009055">
    <property type="term" value="F:electron transfer activity"/>
    <property type="evidence" value="ECO:0007669"/>
    <property type="project" value="InterPro"/>
</dbReference>
<accession>A0A0F9TIW3</accession>
<feature type="region of interest" description="Disordered" evidence="4">
    <location>
        <begin position="204"/>
        <end position="225"/>
    </location>
</feature>
<keyword evidence="2" id="KW-0479">Metal-binding</keyword>
<evidence type="ECO:0000313" key="6">
    <source>
        <dbReference type="EMBL" id="KKN81210.1"/>
    </source>
</evidence>